<protein>
    <recommendedName>
        <fullName evidence="4">Lipoprotein</fullName>
    </recommendedName>
</protein>
<evidence type="ECO:0008006" key="4">
    <source>
        <dbReference type="Google" id="ProtNLM"/>
    </source>
</evidence>
<dbReference type="Proteomes" id="UP000029578">
    <property type="component" value="Unassembled WGS sequence"/>
</dbReference>
<feature type="signal peptide" evidence="1">
    <location>
        <begin position="1"/>
        <end position="19"/>
    </location>
</feature>
<feature type="chain" id="PRO_5001918096" description="Lipoprotein" evidence="1">
    <location>
        <begin position="20"/>
        <end position="194"/>
    </location>
</feature>
<dbReference type="RefSeq" id="WP_036862095.1">
    <property type="nucleotide sequence ID" value="NZ_JRNS01000109.1"/>
</dbReference>
<keyword evidence="1" id="KW-0732">Signal</keyword>
<accession>A0A096DC82</accession>
<evidence type="ECO:0000313" key="2">
    <source>
        <dbReference type="EMBL" id="KGF55129.1"/>
    </source>
</evidence>
<dbReference type="AlphaFoldDB" id="A0A096DC82"/>
<proteinExistence type="predicted"/>
<sequence length="194" mass="21748">MKKVVQSVLLMLVVLLSSCGDVVDYEYSSHRNFFTFHNETHQDPILASAMNPLSPGVYCTIRTNVVSGRYCFFFENNQGLKSSAPVWFDGIDLRLESWKHVGLNNGLIVGYGNLDNPSPFYAYDLQCPNCFNTNTLPLRSYELKISSDGFGTCYNCHRKYNLNTGGNIVSGDSGKKLIRYRARSTEPYGVLGVN</sequence>
<dbReference type="EMBL" id="JRNS01000109">
    <property type="protein sequence ID" value="KGF55129.1"/>
    <property type="molecule type" value="Genomic_DNA"/>
</dbReference>
<reference evidence="2 3" key="1">
    <citation type="submission" date="2014-07" db="EMBL/GenBank/DDBJ databases">
        <authorList>
            <person name="McCorrison J."/>
            <person name="Sanka R."/>
            <person name="Torralba M."/>
            <person name="Gillis M."/>
            <person name="Haft D.H."/>
            <person name="Methe B."/>
            <person name="Sutton G."/>
            <person name="Nelson K.E."/>
        </authorList>
    </citation>
    <scope>NUCLEOTIDE SEQUENCE [LARGE SCALE GENOMIC DNA]</scope>
    <source>
        <strain evidence="2 3">DNF00666</strain>
    </source>
</reference>
<gene>
    <name evidence="2" type="ORF">HMPREF0661_01665</name>
</gene>
<dbReference type="PROSITE" id="PS51257">
    <property type="entry name" value="PROKAR_LIPOPROTEIN"/>
    <property type="match status" value="1"/>
</dbReference>
<name>A0A096DC82_9BACT</name>
<organism evidence="2 3">
    <name type="scientific">Prevotella melaninogenica DNF00666</name>
    <dbReference type="NCBI Taxonomy" id="1401073"/>
    <lineage>
        <taxon>Bacteria</taxon>
        <taxon>Pseudomonadati</taxon>
        <taxon>Bacteroidota</taxon>
        <taxon>Bacteroidia</taxon>
        <taxon>Bacteroidales</taxon>
        <taxon>Prevotellaceae</taxon>
        <taxon>Prevotella</taxon>
    </lineage>
</organism>
<evidence type="ECO:0000313" key="3">
    <source>
        <dbReference type="Proteomes" id="UP000029578"/>
    </source>
</evidence>
<evidence type="ECO:0000256" key="1">
    <source>
        <dbReference type="SAM" id="SignalP"/>
    </source>
</evidence>
<comment type="caution">
    <text evidence="2">The sequence shown here is derived from an EMBL/GenBank/DDBJ whole genome shotgun (WGS) entry which is preliminary data.</text>
</comment>